<evidence type="ECO:0000313" key="1">
    <source>
        <dbReference type="EMBL" id="DAF62255.1"/>
    </source>
</evidence>
<name>A0A8S5TGZ3_9CAUD</name>
<organism evidence="1">
    <name type="scientific">Myoviridae sp. ctIty1</name>
    <dbReference type="NCBI Taxonomy" id="2827673"/>
    <lineage>
        <taxon>Viruses</taxon>
        <taxon>Duplodnaviria</taxon>
        <taxon>Heunggongvirae</taxon>
        <taxon>Uroviricota</taxon>
        <taxon>Caudoviricetes</taxon>
    </lineage>
</organism>
<dbReference type="EMBL" id="BK032823">
    <property type="protein sequence ID" value="DAF62255.1"/>
    <property type="molecule type" value="Genomic_DNA"/>
</dbReference>
<proteinExistence type="predicted"/>
<accession>A0A8S5TGZ3</accession>
<protein>
    <submittedName>
        <fullName evidence="1">Uncharacterized protein</fullName>
    </submittedName>
</protein>
<sequence>MLIPPYPTINTRSYIPTERIRFQVKLFSLIF</sequence>
<reference evidence="1" key="1">
    <citation type="journal article" date="2021" name="Proc. Natl. Acad. Sci. U.S.A.">
        <title>A Catalog of Tens of Thousands of Viruses from Human Metagenomes Reveals Hidden Associations with Chronic Diseases.</title>
        <authorList>
            <person name="Tisza M.J."/>
            <person name="Buck C.B."/>
        </authorList>
    </citation>
    <scope>NUCLEOTIDE SEQUENCE</scope>
    <source>
        <strain evidence="1">CtIty1</strain>
    </source>
</reference>